<dbReference type="OrthoDB" id="1876592at2759"/>
<keyword evidence="2" id="KW-1015">Disulfide bond</keyword>
<dbReference type="Gene3D" id="1.10.110.10">
    <property type="entry name" value="Plant lipid-transfer and hydrophobic proteins"/>
    <property type="match status" value="1"/>
</dbReference>
<name>A0A6A1WA81_9ROSI</name>
<evidence type="ECO:0000256" key="2">
    <source>
        <dbReference type="ARBA" id="ARBA00023157"/>
    </source>
</evidence>
<keyword evidence="3" id="KW-0732">Signal</keyword>
<evidence type="ECO:0000313" key="5">
    <source>
        <dbReference type="EMBL" id="KAB1221793.1"/>
    </source>
</evidence>
<accession>A0A6A1WA81</accession>
<sequence length="114" mass="12080">MVGRFLLAFVLVILAFSASPSEAGMECTAAVRYLVPCTPFLVGFGPEAPSASCCAGAQDVFKQADTPEARRDLCKCLKNAITGIGAIPERAKQLPEFCKIDVPVPIDENADCSK</sequence>
<feature type="domain" description="Bifunctional inhibitor/plant lipid transfer protein/seed storage helical" evidence="4">
    <location>
        <begin position="9"/>
        <end position="104"/>
    </location>
</feature>
<dbReference type="InterPro" id="IPR016140">
    <property type="entry name" value="Bifunc_inhib/LTP/seed_store"/>
</dbReference>
<comment type="caution">
    <text evidence="5">The sequence shown here is derived from an EMBL/GenBank/DDBJ whole genome shotgun (WGS) entry which is preliminary data.</text>
</comment>
<dbReference type="SUPFAM" id="SSF47699">
    <property type="entry name" value="Bifunctional inhibitor/lipid-transfer protein/seed storage 2S albumin"/>
    <property type="match status" value="1"/>
</dbReference>
<proteinExistence type="inferred from homology"/>
<keyword evidence="6" id="KW-1185">Reference proteome</keyword>
<gene>
    <name evidence="5" type="ORF">CJ030_MR2G005461</name>
</gene>
<dbReference type="GO" id="GO:0006869">
    <property type="term" value="P:lipid transport"/>
    <property type="evidence" value="ECO:0007669"/>
    <property type="project" value="InterPro"/>
</dbReference>
<dbReference type="AlphaFoldDB" id="A0A6A1WA81"/>
<dbReference type="PANTHER" id="PTHR33076">
    <property type="entry name" value="NON-SPECIFIC LIPID-TRANSFER PROTEIN 2-RELATED"/>
    <property type="match status" value="1"/>
</dbReference>
<dbReference type="EMBL" id="RXIC02000020">
    <property type="protein sequence ID" value="KAB1221793.1"/>
    <property type="molecule type" value="Genomic_DNA"/>
</dbReference>
<dbReference type="PRINTS" id="PR00382">
    <property type="entry name" value="LIPIDTRNSFER"/>
</dbReference>
<dbReference type="InterPro" id="IPR036312">
    <property type="entry name" value="Bifun_inhib/LTP/seed_sf"/>
</dbReference>
<dbReference type="GO" id="GO:0008289">
    <property type="term" value="F:lipid binding"/>
    <property type="evidence" value="ECO:0007669"/>
    <property type="project" value="InterPro"/>
</dbReference>
<dbReference type="InterPro" id="IPR000528">
    <property type="entry name" value="Plant_nsLTP"/>
</dbReference>
<dbReference type="Pfam" id="PF14368">
    <property type="entry name" value="LTP_2"/>
    <property type="match status" value="1"/>
</dbReference>
<comment type="similarity">
    <text evidence="1">Belongs to the plant LTP family.</text>
</comment>
<feature type="chain" id="PRO_5025447859" evidence="3">
    <location>
        <begin position="24"/>
        <end position="114"/>
    </location>
</feature>
<evidence type="ECO:0000313" key="6">
    <source>
        <dbReference type="Proteomes" id="UP000516437"/>
    </source>
</evidence>
<evidence type="ECO:0000256" key="3">
    <source>
        <dbReference type="SAM" id="SignalP"/>
    </source>
</evidence>
<evidence type="ECO:0000259" key="4">
    <source>
        <dbReference type="Pfam" id="PF14368"/>
    </source>
</evidence>
<dbReference type="CDD" id="cd01960">
    <property type="entry name" value="nsLTP1"/>
    <property type="match status" value="1"/>
</dbReference>
<dbReference type="Proteomes" id="UP000516437">
    <property type="component" value="Chromosome 2"/>
</dbReference>
<protein>
    <submittedName>
        <fullName evidence="5">Non-specific lipid-transfer protein</fullName>
    </submittedName>
</protein>
<organism evidence="5 6">
    <name type="scientific">Morella rubra</name>
    <name type="common">Chinese bayberry</name>
    <dbReference type="NCBI Taxonomy" id="262757"/>
    <lineage>
        <taxon>Eukaryota</taxon>
        <taxon>Viridiplantae</taxon>
        <taxon>Streptophyta</taxon>
        <taxon>Embryophyta</taxon>
        <taxon>Tracheophyta</taxon>
        <taxon>Spermatophyta</taxon>
        <taxon>Magnoliopsida</taxon>
        <taxon>eudicotyledons</taxon>
        <taxon>Gunneridae</taxon>
        <taxon>Pentapetalae</taxon>
        <taxon>rosids</taxon>
        <taxon>fabids</taxon>
        <taxon>Fagales</taxon>
        <taxon>Myricaceae</taxon>
        <taxon>Morella</taxon>
    </lineage>
</organism>
<reference evidence="5 6" key="1">
    <citation type="journal article" date="2019" name="Plant Biotechnol. J.">
        <title>The red bayberry genome and genetic basis of sex determination.</title>
        <authorList>
            <person name="Jia H.M."/>
            <person name="Jia H.J."/>
            <person name="Cai Q.L."/>
            <person name="Wang Y."/>
            <person name="Zhao H.B."/>
            <person name="Yang W.F."/>
            <person name="Wang G.Y."/>
            <person name="Li Y.H."/>
            <person name="Zhan D.L."/>
            <person name="Shen Y.T."/>
            <person name="Niu Q.F."/>
            <person name="Chang L."/>
            <person name="Qiu J."/>
            <person name="Zhao L."/>
            <person name="Xie H.B."/>
            <person name="Fu W.Y."/>
            <person name="Jin J."/>
            <person name="Li X.W."/>
            <person name="Jiao Y."/>
            <person name="Zhou C.C."/>
            <person name="Tu T."/>
            <person name="Chai C.Y."/>
            <person name="Gao J.L."/>
            <person name="Fan L.J."/>
            <person name="van de Weg E."/>
            <person name="Wang J.Y."/>
            <person name="Gao Z.S."/>
        </authorList>
    </citation>
    <scope>NUCLEOTIDE SEQUENCE [LARGE SCALE GENOMIC DNA]</scope>
    <source>
        <tissue evidence="5">Leaves</tissue>
    </source>
</reference>
<evidence type="ECO:0000256" key="1">
    <source>
        <dbReference type="ARBA" id="ARBA00009748"/>
    </source>
</evidence>
<feature type="signal peptide" evidence="3">
    <location>
        <begin position="1"/>
        <end position="23"/>
    </location>
</feature>